<protein>
    <submittedName>
        <fullName evidence="3">Uncharacterized protein</fullName>
    </submittedName>
</protein>
<feature type="signal peptide" evidence="2">
    <location>
        <begin position="1"/>
        <end position="19"/>
    </location>
</feature>
<dbReference type="EMBL" id="BQNB010020969">
    <property type="protein sequence ID" value="GJU01493.1"/>
    <property type="molecule type" value="Genomic_DNA"/>
</dbReference>
<gene>
    <name evidence="3" type="ORF">Tco_1111831</name>
</gene>
<dbReference type="Proteomes" id="UP001151760">
    <property type="component" value="Unassembled WGS sequence"/>
</dbReference>
<proteinExistence type="predicted"/>
<keyword evidence="1" id="KW-0812">Transmembrane</keyword>
<evidence type="ECO:0000256" key="1">
    <source>
        <dbReference type="SAM" id="Phobius"/>
    </source>
</evidence>
<comment type="caution">
    <text evidence="3">The sequence shown here is derived from an EMBL/GenBank/DDBJ whole genome shotgun (WGS) entry which is preliminary data.</text>
</comment>
<feature type="chain" id="PRO_5046378248" evidence="2">
    <location>
        <begin position="20"/>
        <end position="219"/>
    </location>
</feature>
<evidence type="ECO:0000313" key="4">
    <source>
        <dbReference type="Proteomes" id="UP001151760"/>
    </source>
</evidence>
<keyword evidence="1" id="KW-1133">Transmembrane helix</keyword>
<keyword evidence="4" id="KW-1185">Reference proteome</keyword>
<organism evidence="3 4">
    <name type="scientific">Tanacetum coccineum</name>
    <dbReference type="NCBI Taxonomy" id="301880"/>
    <lineage>
        <taxon>Eukaryota</taxon>
        <taxon>Viridiplantae</taxon>
        <taxon>Streptophyta</taxon>
        <taxon>Embryophyta</taxon>
        <taxon>Tracheophyta</taxon>
        <taxon>Spermatophyta</taxon>
        <taxon>Magnoliopsida</taxon>
        <taxon>eudicotyledons</taxon>
        <taxon>Gunneridae</taxon>
        <taxon>Pentapetalae</taxon>
        <taxon>asterids</taxon>
        <taxon>campanulids</taxon>
        <taxon>Asterales</taxon>
        <taxon>Asteraceae</taxon>
        <taxon>Asteroideae</taxon>
        <taxon>Anthemideae</taxon>
        <taxon>Anthemidinae</taxon>
        <taxon>Tanacetum</taxon>
    </lineage>
</organism>
<keyword evidence="1" id="KW-0472">Membrane</keyword>
<name>A0ABQ5IMT8_9ASTR</name>
<evidence type="ECO:0000313" key="3">
    <source>
        <dbReference type="EMBL" id="GJU01493.1"/>
    </source>
</evidence>
<accession>A0ABQ5IMT8</accession>
<sequence length="219" mass="25248">MTWLRRRWMSLWRLLGSLGILSKLPSPFSQCFKVVKDTNLSLNWEKIANFLWSKRALSSAIVFLRKGIGLTKPKSMYIAKLPHPTTVQELGVFSIMPVFLTAVLHLFRWTAFELPNIDKIDIRSSNLDLLQMGPSIELMGCKSDFAIGADLGQRHDAKARLLRWVLLLKNLTSNYFDTKGARKLAADHCQIRKTRIENVNDPKEIFEVFLLRRNMVTFL</sequence>
<keyword evidence="2" id="KW-0732">Signal</keyword>
<evidence type="ECO:0000256" key="2">
    <source>
        <dbReference type="SAM" id="SignalP"/>
    </source>
</evidence>
<reference evidence="3" key="2">
    <citation type="submission" date="2022-01" db="EMBL/GenBank/DDBJ databases">
        <authorList>
            <person name="Yamashiro T."/>
            <person name="Shiraishi A."/>
            <person name="Satake H."/>
            <person name="Nakayama K."/>
        </authorList>
    </citation>
    <scope>NUCLEOTIDE SEQUENCE</scope>
</reference>
<reference evidence="3" key="1">
    <citation type="journal article" date="2022" name="Int. J. Mol. Sci.">
        <title>Draft Genome of Tanacetum Coccineum: Genomic Comparison of Closely Related Tanacetum-Family Plants.</title>
        <authorList>
            <person name="Yamashiro T."/>
            <person name="Shiraishi A."/>
            <person name="Nakayama K."/>
            <person name="Satake H."/>
        </authorList>
    </citation>
    <scope>NUCLEOTIDE SEQUENCE</scope>
</reference>
<feature type="transmembrane region" description="Helical" evidence="1">
    <location>
        <begin position="90"/>
        <end position="107"/>
    </location>
</feature>